<comment type="subcellular location">
    <subcellularLocation>
        <location evidence="1">Cytoplasm</location>
    </subcellularLocation>
</comment>
<dbReference type="GO" id="GO:0005737">
    <property type="term" value="C:cytoplasm"/>
    <property type="evidence" value="ECO:0007669"/>
    <property type="project" value="UniProtKB-SubCell"/>
</dbReference>
<dbReference type="RefSeq" id="WP_073823542.1">
    <property type="nucleotide sequence ID" value="NZ_MQVS01000003.1"/>
</dbReference>
<keyword evidence="3" id="KW-0762">Sugar transport</keyword>
<name>A0A1Q5PX94_9ACTO</name>
<dbReference type="PROSITE" id="PS51093">
    <property type="entry name" value="PTS_EIIA_TYPE_1"/>
    <property type="match status" value="1"/>
</dbReference>
<keyword evidence="5" id="KW-0598">Phosphotransferase system</keyword>
<dbReference type="InterPro" id="IPR011055">
    <property type="entry name" value="Dup_hybrid_motif"/>
</dbReference>
<sequence>MFGLGKQKLDVLPPFAGEVVTVDQVPDPVFAQRMLGDGFAVRPAPGVTTVEVCAPIAGKLLKVFNTLHAFALEGEKGTEMLVHIGLETVELGGKGFEALAATGDVVEAGQPIIRVDLAVLREQGCELITPVVFTKAGQVSSVKVATGNVLDVDQKVCTATLA</sequence>
<evidence type="ECO:0000256" key="3">
    <source>
        <dbReference type="ARBA" id="ARBA00022597"/>
    </source>
</evidence>
<evidence type="ECO:0000256" key="5">
    <source>
        <dbReference type="ARBA" id="ARBA00022683"/>
    </source>
</evidence>
<gene>
    <name evidence="8" type="ORF">BSZ40_04025</name>
</gene>
<dbReference type="Gene3D" id="2.70.70.10">
    <property type="entry name" value="Glucose Permease (Domain IIA)"/>
    <property type="match status" value="1"/>
</dbReference>
<dbReference type="Proteomes" id="UP000185612">
    <property type="component" value="Unassembled WGS sequence"/>
</dbReference>
<protein>
    <recommendedName>
        <fullName evidence="7">PTS EIIA type-1 domain-containing protein</fullName>
    </recommendedName>
</protein>
<dbReference type="FunFam" id="2.70.70.10:FF:000001">
    <property type="entry name" value="PTS system glucose-specific IIA component"/>
    <property type="match status" value="1"/>
</dbReference>
<evidence type="ECO:0000256" key="2">
    <source>
        <dbReference type="ARBA" id="ARBA00022448"/>
    </source>
</evidence>
<evidence type="ECO:0000256" key="4">
    <source>
        <dbReference type="ARBA" id="ARBA00022679"/>
    </source>
</evidence>
<dbReference type="PROSITE" id="PS00371">
    <property type="entry name" value="PTS_EIIA_TYPE_1_HIS"/>
    <property type="match status" value="1"/>
</dbReference>
<evidence type="ECO:0000256" key="1">
    <source>
        <dbReference type="ARBA" id="ARBA00004496"/>
    </source>
</evidence>
<dbReference type="EMBL" id="MQVS01000003">
    <property type="protein sequence ID" value="OKL52082.1"/>
    <property type="molecule type" value="Genomic_DNA"/>
</dbReference>
<dbReference type="InterPro" id="IPR050890">
    <property type="entry name" value="PTS_EIIA_component"/>
</dbReference>
<dbReference type="NCBIfam" id="TIGR00830">
    <property type="entry name" value="PTBA"/>
    <property type="match status" value="1"/>
</dbReference>
<proteinExistence type="predicted"/>
<organism evidence="8 9">
    <name type="scientific">Buchananella hordeovulneris</name>
    <dbReference type="NCBI Taxonomy" id="52770"/>
    <lineage>
        <taxon>Bacteria</taxon>
        <taxon>Bacillati</taxon>
        <taxon>Actinomycetota</taxon>
        <taxon>Actinomycetes</taxon>
        <taxon>Actinomycetales</taxon>
        <taxon>Actinomycetaceae</taxon>
        <taxon>Buchananella</taxon>
    </lineage>
</organism>
<dbReference type="GO" id="GO:0009401">
    <property type="term" value="P:phosphoenolpyruvate-dependent sugar phosphotransferase system"/>
    <property type="evidence" value="ECO:0007669"/>
    <property type="project" value="UniProtKB-KW"/>
</dbReference>
<reference evidence="9" key="1">
    <citation type="submission" date="2016-12" db="EMBL/GenBank/DDBJ databases">
        <authorList>
            <person name="Meng X."/>
        </authorList>
    </citation>
    <scope>NUCLEOTIDE SEQUENCE [LARGE SCALE GENOMIC DNA]</scope>
    <source>
        <strain evidence="9">DSM 20732</strain>
    </source>
</reference>
<dbReference type="AlphaFoldDB" id="A0A1Q5PX94"/>
<keyword evidence="4" id="KW-0808">Transferase</keyword>
<dbReference type="PANTHER" id="PTHR45008">
    <property type="entry name" value="PTS SYSTEM GLUCOSE-SPECIFIC EIIA COMPONENT"/>
    <property type="match status" value="1"/>
</dbReference>
<dbReference type="PANTHER" id="PTHR45008:SF1">
    <property type="entry name" value="PTS SYSTEM GLUCOSE-SPECIFIC EIIA COMPONENT"/>
    <property type="match status" value="1"/>
</dbReference>
<dbReference type="Pfam" id="PF00358">
    <property type="entry name" value="PTS_EIIA_1"/>
    <property type="match status" value="1"/>
</dbReference>
<dbReference type="InParanoid" id="A0A1Q5PX94"/>
<comment type="caution">
    <text evidence="8">The sequence shown here is derived from an EMBL/GenBank/DDBJ whole genome shotgun (WGS) entry which is preliminary data.</text>
</comment>
<dbReference type="STRING" id="52770.BSZ40_04025"/>
<evidence type="ECO:0000313" key="9">
    <source>
        <dbReference type="Proteomes" id="UP000185612"/>
    </source>
</evidence>
<accession>A0A1Q5PX94</accession>
<evidence type="ECO:0000256" key="6">
    <source>
        <dbReference type="ARBA" id="ARBA00022777"/>
    </source>
</evidence>
<feature type="domain" description="PTS EIIA type-1" evidence="7">
    <location>
        <begin position="27"/>
        <end position="135"/>
    </location>
</feature>
<dbReference type="GO" id="GO:0016301">
    <property type="term" value="F:kinase activity"/>
    <property type="evidence" value="ECO:0007669"/>
    <property type="project" value="UniProtKB-KW"/>
</dbReference>
<dbReference type="OrthoDB" id="9797715at2"/>
<evidence type="ECO:0000259" key="7">
    <source>
        <dbReference type="PROSITE" id="PS51093"/>
    </source>
</evidence>
<keyword evidence="6" id="KW-0418">Kinase</keyword>
<dbReference type="SUPFAM" id="SSF51261">
    <property type="entry name" value="Duplicated hybrid motif"/>
    <property type="match status" value="1"/>
</dbReference>
<keyword evidence="2" id="KW-0813">Transport</keyword>
<dbReference type="InterPro" id="IPR001127">
    <property type="entry name" value="PTS_EIIA_1_perm"/>
</dbReference>
<keyword evidence="9" id="KW-1185">Reference proteome</keyword>
<evidence type="ECO:0000313" key="8">
    <source>
        <dbReference type="EMBL" id="OKL52082.1"/>
    </source>
</evidence>